<evidence type="ECO:0000313" key="6">
    <source>
        <dbReference type="Proteomes" id="UP000830055"/>
    </source>
</evidence>
<sequence length="764" mass="85357">MQTGTEPLTSQRVYDERFKKLVNEIHAASSPNAIMVGLRNKILTIYNVEMATIFLIDAKHNRLVSWVLLPGDSLSKIRMEINRASITGFVAETRKMLNISNVYDSSELQSIDPSLTFDSSWDQKTGNKTRQVLATPVIHKANLMGVIELINKKGGADFNPTDESRIKELADTLAIALFNHYKSGKKIPMRYEELVNREIISPQEMERAMVIATQQEKEVETVLMENYLIPKPDLGDALAFVYKTGFVDLRADRFAADSFVTPATIGVLRRQLIVPLEKRRGELVVAAKNPANQAGLLEVKHLFRVPKISVMLAFGDDIRDLLDAIVPPPVEDIHAGVGAEEQPDEETYIPEIYQKIEDQPADVAVDATPAVQLVNKMIEDAFYAGASDIHIEPYGNRQDAEVRFRIDGSCSNILNIPKANVKSVIARIKVLADLDIAERRKPQDGKMKFTTTRADNVELRVATLPTADGNEDVVLRILADSKPIPLYKLAPERTLNRLIPCITKPYGMFLVVGPTGSGKTTSLHSVLNYINTPEKKIWTAEDPVEITQYRLRQVQVKPHIGYTFAAAMRAFLRADPDIIMIGEMRDQETAKMAIEASLTGHVVFSTLHTNSAAETVIRLIEMGMDPFNFSDSLLGILAQRLVRTLCEDCKEPFNPTQKEYDNLVHHYGVMFFEHLNIPHSKDLTLFRANGCDTCNHSGYKGRQGLYELLVANQKIKSLIIEKAPAEAIKIEAIEDGMTVLLQEGIHLIFAGKTDIKQVMSTCLI</sequence>
<name>A0ABN6MA62_9BACT</name>
<keyword evidence="2" id="KW-0547">Nucleotide-binding</keyword>
<dbReference type="Pfam" id="PF13185">
    <property type="entry name" value="GAF_2"/>
    <property type="match status" value="1"/>
</dbReference>
<dbReference type="SMART" id="SM00065">
    <property type="entry name" value="GAF"/>
    <property type="match status" value="1"/>
</dbReference>
<organism evidence="5 6">
    <name type="scientific">Desulfofustis limnaeus</name>
    <dbReference type="NCBI Taxonomy" id="2740163"/>
    <lineage>
        <taxon>Bacteria</taxon>
        <taxon>Pseudomonadati</taxon>
        <taxon>Thermodesulfobacteriota</taxon>
        <taxon>Desulfobulbia</taxon>
        <taxon>Desulfobulbales</taxon>
        <taxon>Desulfocapsaceae</taxon>
        <taxon>Desulfofustis</taxon>
    </lineage>
</organism>
<dbReference type="Gene3D" id="3.30.450.40">
    <property type="match status" value="1"/>
</dbReference>
<dbReference type="Pfam" id="PF00437">
    <property type="entry name" value="T2SSE"/>
    <property type="match status" value="1"/>
</dbReference>
<dbReference type="SUPFAM" id="SSF52540">
    <property type="entry name" value="P-loop containing nucleoside triphosphate hydrolases"/>
    <property type="match status" value="1"/>
</dbReference>
<accession>A0ABN6MA62</accession>
<dbReference type="PANTHER" id="PTHR30258">
    <property type="entry name" value="TYPE II SECRETION SYSTEM PROTEIN GSPE-RELATED"/>
    <property type="match status" value="1"/>
</dbReference>
<dbReference type="InterPro" id="IPR029016">
    <property type="entry name" value="GAF-like_dom_sf"/>
</dbReference>
<reference evidence="5 6" key="1">
    <citation type="submission" date="2022-01" db="EMBL/GenBank/DDBJ databases">
        <title>Desulfofustis limnae sp. nov., a novel mesophilic sulfate-reducing bacterium isolated from marsh soil.</title>
        <authorList>
            <person name="Watanabe M."/>
            <person name="Takahashi A."/>
            <person name="Kojima H."/>
            <person name="Fukui M."/>
        </authorList>
    </citation>
    <scope>NUCLEOTIDE SEQUENCE [LARGE SCALE GENOMIC DNA]</scope>
    <source>
        <strain evidence="5 6">PPLL</strain>
    </source>
</reference>
<gene>
    <name evidence="5" type="ORF">DPPLL_27020</name>
</gene>
<dbReference type="PROSITE" id="PS00662">
    <property type="entry name" value="T2SP_E"/>
    <property type="match status" value="1"/>
</dbReference>
<proteinExistence type="inferred from homology"/>
<evidence type="ECO:0000256" key="3">
    <source>
        <dbReference type="ARBA" id="ARBA00022840"/>
    </source>
</evidence>
<dbReference type="CDD" id="cd01129">
    <property type="entry name" value="PulE-GspE-like"/>
    <property type="match status" value="1"/>
</dbReference>
<dbReference type="RefSeq" id="WP_284151711.1">
    <property type="nucleotide sequence ID" value="NZ_AP025516.1"/>
</dbReference>
<keyword evidence="3" id="KW-0067">ATP-binding</keyword>
<evidence type="ECO:0000259" key="4">
    <source>
        <dbReference type="PROSITE" id="PS00662"/>
    </source>
</evidence>
<dbReference type="InterPro" id="IPR003593">
    <property type="entry name" value="AAA+_ATPase"/>
</dbReference>
<evidence type="ECO:0000313" key="5">
    <source>
        <dbReference type="EMBL" id="BDD88337.1"/>
    </source>
</evidence>
<comment type="similarity">
    <text evidence="1">Belongs to the GSP E family.</text>
</comment>
<dbReference type="EMBL" id="AP025516">
    <property type="protein sequence ID" value="BDD88337.1"/>
    <property type="molecule type" value="Genomic_DNA"/>
</dbReference>
<dbReference type="InterPro" id="IPR037257">
    <property type="entry name" value="T2SS_E_N_sf"/>
</dbReference>
<dbReference type="SMART" id="SM00382">
    <property type="entry name" value="AAA"/>
    <property type="match status" value="1"/>
</dbReference>
<dbReference type="Gene3D" id="3.30.450.90">
    <property type="match status" value="1"/>
</dbReference>
<dbReference type="InterPro" id="IPR027417">
    <property type="entry name" value="P-loop_NTPase"/>
</dbReference>
<dbReference type="InterPro" id="IPR001482">
    <property type="entry name" value="T2SS/T4SS_dom"/>
</dbReference>
<dbReference type="InterPro" id="IPR007831">
    <property type="entry name" value="T2SS_GspE_N"/>
</dbReference>
<evidence type="ECO:0000256" key="1">
    <source>
        <dbReference type="ARBA" id="ARBA00006611"/>
    </source>
</evidence>
<evidence type="ECO:0000256" key="2">
    <source>
        <dbReference type="ARBA" id="ARBA00022741"/>
    </source>
</evidence>
<dbReference type="Proteomes" id="UP000830055">
    <property type="component" value="Chromosome"/>
</dbReference>
<dbReference type="Gene3D" id="3.30.300.160">
    <property type="entry name" value="Type II secretion system, protein E, N-terminal domain"/>
    <property type="match status" value="1"/>
</dbReference>
<dbReference type="Gene3D" id="3.40.50.300">
    <property type="entry name" value="P-loop containing nucleotide triphosphate hydrolases"/>
    <property type="match status" value="1"/>
</dbReference>
<dbReference type="SUPFAM" id="SSF55781">
    <property type="entry name" value="GAF domain-like"/>
    <property type="match status" value="1"/>
</dbReference>
<dbReference type="Pfam" id="PF05157">
    <property type="entry name" value="MshEN"/>
    <property type="match status" value="1"/>
</dbReference>
<protein>
    <recommendedName>
        <fullName evidence="4">Bacterial type II secretion system protein E domain-containing protein</fullName>
    </recommendedName>
</protein>
<dbReference type="InterPro" id="IPR003018">
    <property type="entry name" value="GAF"/>
</dbReference>
<feature type="domain" description="Bacterial type II secretion system protein E" evidence="4">
    <location>
        <begin position="572"/>
        <end position="586"/>
    </location>
</feature>
<keyword evidence="6" id="KW-1185">Reference proteome</keyword>
<dbReference type="PANTHER" id="PTHR30258:SF1">
    <property type="entry name" value="PROTEIN TRANSPORT PROTEIN HOFB HOMOLOG"/>
    <property type="match status" value="1"/>
</dbReference>
<dbReference type="SUPFAM" id="SSF160246">
    <property type="entry name" value="EspE N-terminal domain-like"/>
    <property type="match status" value="1"/>
</dbReference>